<dbReference type="PROSITE" id="PS50943">
    <property type="entry name" value="HTH_CROC1"/>
    <property type="match status" value="1"/>
</dbReference>
<evidence type="ECO:0000313" key="4">
    <source>
        <dbReference type="Proteomes" id="UP000325161"/>
    </source>
</evidence>
<dbReference type="SUPFAM" id="SSF47413">
    <property type="entry name" value="lambda repressor-like DNA-binding domains"/>
    <property type="match status" value="1"/>
</dbReference>
<dbReference type="InterPro" id="IPR001387">
    <property type="entry name" value="Cro/C1-type_HTH"/>
</dbReference>
<feature type="region of interest" description="Disordered" evidence="1">
    <location>
        <begin position="81"/>
        <end position="100"/>
    </location>
</feature>
<dbReference type="EMBL" id="CP043046">
    <property type="protein sequence ID" value="QEI07857.1"/>
    <property type="molecule type" value="Genomic_DNA"/>
</dbReference>
<dbReference type="OrthoDB" id="8906385at2"/>
<dbReference type="InterPro" id="IPR010982">
    <property type="entry name" value="Lambda_DNA-bd_dom_sf"/>
</dbReference>
<evidence type="ECO:0000259" key="2">
    <source>
        <dbReference type="PROSITE" id="PS50943"/>
    </source>
</evidence>
<accession>A0A5C0B5P7</accession>
<keyword evidence="4" id="KW-1185">Reference proteome</keyword>
<dbReference type="CDD" id="cd00093">
    <property type="entry name" value="HTH_XRE"/>
    <property type="match status" value="1"/>
</dbReference>
<reference evidence="3 4" key="1">
    <citation type="submission" date="2019-08" db="EMBL/GenBank/DDBJ databases">
        <title>Amphibian skin-associated Pigmentiphaga: genome sequence and occurrence across geography and hosts.</title>
        <authorList>
            <person name="Bletz M.C."/>
            <person name="Bunk B."/>
            <person name="Sproeer C."/>
            <person name="Biwer P."/>
            <person name="Reiter S."/>
            <person name="Rabemananjara F.C.E."/>
            <person name="Schulz S."/>
            <person name="Overmann J."/>
            <person name="Vences M."/>
        </authorList>
    </citation>
    <scope>NUCLEOTIDE SEQUENCE [LARGE SCALE GENOMIC DNA]</scope>
    <source>
        <strain evidence="3 4">Mada1488</strain>
    </source>
</reference>
<sequence length="100" mass="11010">MDNLQSLGRTVAQLRQARGMTQKQLAALSGLGQSTLARFETGGVAEFGSRKLLRLLEVLGHELSFVPTQRTFTLDDALAERQRQAQAPDEGNVVRRSRTS</sequence>
<gene>
    <name evidence="3" type="ORF">FXN63_19950</name>
</gene>
<evidence type="ECO:0000313" key="3">
    <source>
        <dbReference type="EMBL" id="QEI07857.1"/>
    </source>
</evidence>
<dbReference type="SMART" id="SM00530">
    <property type="entry name" value="HTH_XRE"/>
    <property type="match status" value="1"/>
</dbReference>
<protein>
    <submittedName>
        <fullName evidence="3">Helix-turn-helix transcriptional regulator</fullName>
    </submittedName>
</protein>
<evidence type="ECO:0000256" key="1">
    <source>
        <dbReference type="SAM" id="MobiDB-lite"/>
    </source>
</evidence>
<name>A0A5C0B5P7_9BURK</name>
<feature type="domain" description="HTH cro/C1-type" evidence="2">
    <location>
        <begin position="11"/>
        <end position="66"/>
    </location>
</feature>
<dbReference type="Pfam" id="PF01381">
    <property type="entry name" value="HTH_3"/>
    <property type="match status" value="1"/>
</dbReference>
<dbReference type="Gene3D" id="1.10.260.40">
    <property type="entry name" value="lambda repressor-like DNA-binding domains"/>
    <property type="match status" value="1"/>
</dbReference>
<dbReference type="RefSeq" id="WP_148816904.1">
    <property type="nucleotide sequence ID" value="NZ_CP043046.1"/>
</dbReference>
<dbReference type="GO" id="GO:0003677">
    <property type="term" value="F:DNA binding"/>
    <property type="evidence" value="ECO:0007669"/>
    <property type="project" value="InterPro"/>
</dbReference>
<proteinExistence type="predicted"/>
<dbReference type="AlphaFoldDB" id="A0A5C0B5P7"/>
<dbReference type="Proteomes" id="UP000325161">
    <property type="component" value="Chromosome"/>
</dbReference>
<dbReference type="KEGG" id="pacr:FXN63_19950"/>
<organism evidence="3 4">
    <name type="scientific">Pigmentiphaga aceris</name>
    <dbReference type="NCBI Taxonomy" id="1940612"/>
    <lineage>
        <taxon>Bacteria</taxon>
        <taxon>Pseudomonadati</taxon>
        <taxon>Pseudomonadota</taxon>
        <taxon>Betaproteobacteria</taxon>
        <taxon>Burkholderiales</taxon>
        <taxon>Alcaligenaceae</taxon>
        <taxon>Pigmentiphaga</taxon>
    </lineage>
</organism>